<sequence length="168" mass="18763">MPSHQQPGEFPLIDVDPHFSRVVRYFRPSDYAAWGALSAGAPALYYAWEQISPTNAIKSSKVRLGVPATLGVIGGFLLAYQRSSFRFFGWTENEPEQQKDVAELSDRASQGKPLYGDTGLSPYLQGVAHRNSAFSQLKLATIPWFNFANHSHHGVDTTKYTEQQSEQQ</sequence>
<name>A0A4T0G0H4_9BASI</name>
<evidence type="ECO:0008006" key="5">
    <source>
        <dbReference type="Google" id="ProtNLM"/>
    </source>
</evidence>
<evidence type="ECO:0000259" key="2">
    <source>
        <dbReference type="Pfam" id="PF12853"/>
    </source>
</evidence>
<dbReference type="InterPro" id="IPR053229">
    <property type="entry name" value="NADH-Q_oxidrdct_subunit"/>
</dbReference>
<evidence type="ECO:0000259" key="1">
    <source>
        <dbReference type="Pfam" id="PF10785"/>
    </source>
</evidence>
<gene>
    <name evidence="3" type="ORF">E3P99_00024</name>
</gene>
<dbReference type="PANTHER" id="PTHR34062:SF1">
    <property type="entry name" value="NADH-UBIQUINONE OXIDOREDUCTASE 21KDA SUBUNIT N-TERMINAL DOMAIN-CONTAINING PROTEIN"/>
    <property type="match status" value="1"/>
</dbReference>
<comment type="caution">
    <text evidence="3">The sequence shown here is derived from an EMBL/GenBank/DDBJ whole genome shotgun (WGS) entry which is preliminary data.</text>
</comment>
<dbReference type="OrthoDB" id="196140at2759"/>
<organism evidence="3 4">
    <name type="scientific">Wallemia hederae</name>
    <dbReference type="NCBI Taxonomy" id="1540922"/>
    <lineage>
        <taxon>Eukaryota</taxon>
        <taxon>Fungi</taxon>
        <taxon>Dikarya</taxon>
        <taxon>Basidiomycota</taxon>
        <taxon>Wallemiomycotina</taxon>
        <taxon>Wallemiomycetes</taxon>
        <taxon>Wallemiales</taxon>
        <taxon>Wallemiaceae</taxon>
        <taxon>Wallemia</taxon>
    </lineage>
</organism>
<evidence type="ECO:0000313" key="4">
    <source>
        <dbReference type="Proteomes" id="UP000310189"/>
    </source>
</evidence>
<accession>A0A4T0G0H4</accession>
<feature type="domain" description="NADH-ubiquinone oxidoreductase 21kDa subunit C-terminal fungi" evidence="2">
    <location>
        <begin position="103"/>
        <end position="164"/>
    </location>
</feature>
<dbReference type="AlphaFoldDB" id="A0A4T0G0H4"/>
<dbReference type="Proteomes" id="UP000310189">
    <property type="component" value="Unassembled WGS sequence"/>
</dbReference>
<dbReference type="EMBL" id="SPNW01000001">
    <property type="protein sequence ID" value="TIA93634.1"/>
    <property type="molecule type" value="Genomic_DNA"/>
</dbReference>
<dbReference type="PANTHER" id="PTHR34062">
    <property type="entry name" value="OXIDOREDUCTASE 21 KDA SUBUNIT, PUTATIVE (AFU_ORTHOLOGUE AFUA_4G04750)-RELATED"/>
    <property type="match status" value="1"/>
</dbReference>
<feature type="domain" description="NADH-ubiquinone oxidoreductase 21kDa subunit N-terminal" evidence="1">
    <location>
        <begin position="9"/>
        <end position="92"/>
    </location>
</feature>
<dbReference type="InterPro" id="IPR024549">
    <property type="entry name" value="NADH-UbQ_OxRdtase_su21_C_fun"/>
</dbReference>
<keyword evidence="4" id="KW-1185">Reference proteome</keyword>
<reference evidence="3 4" key="1">
    <citation type="submission" date="2019-03" db="EMBL/GenBank/DDBJ databases">
        <title>Sequencing 23 genomes of Wallemia ichthyophaga.</title>
        <authorList>
            <person name="Gostincar C."/>
        </authorList>
    </citation>
    <scope>NUCLEOTIDE SEQUENCE [LARGE SCALE GENOMIC DNA]</scope>
    <source>
        <strain evidence="3 4">EXF-5753</strain>
    </source>
</reference>
<dbReference type="Pfam" id="PF10785">
    <property type="entry name" value="NADH-u_ox-rdase"/>
    <property type="match status" value="1"/>
</dbReference>
<proteinExistence type="predicted"/>
<evidence type="ECO:0000313" key="3">
    <source>
        <dbReference type="EMBL" id="TIA93634.1"/>
    </source>
</evidence>
<dbReference type="InterPro" id="IPR019721">
    <property type="entry name" value="NADH-UbQ_OxRdtase_su21_N"/>
</dbReference>
<protein>
    <recommendedName>
        <fullName evidence="5">NADH-ubiquinone oxidoreductase 21kDa subunit N-terminal domain-containing protein</fullName>
    </recommendedName>
</protein>
<dbReference type="Pfam" id="PF12853">
    <property type="entry name" value="NADH_u_ox_C"/>
    <property type="match status" value="1"/>
</dbReference>